<dbReference type="AlphaFoldDB" id="A0A0E9W5U8"/>
<organism evidence="1">
    <name type="scientific">Anguilla anguilla</name>
    <name type="common">European freshwater eel</name>
    <name type="synonym">Muraena anguilla</name>
    <dbReference type="NCBI Taxonomy" id="7936"/>
    <lineage>
        <taxon>Eukaryota</taxon>
        <taxon>Metazoa</taxon>
        <taxon>Chordata</taxon>
        <taxon>Craniata</taxon>
        <taxon>Vertebrata</taxon>
        <taxon>Euteleostomi</taxon>
        <taxon>Actinopterygii</taxon>
        <taxon>Neopterygii</taxon>
        <taxon>Teleostei</taxon>
        <taxon>Anguilliformes</taxon>
        <taxon>Anguillidae</taxon>
        <taxon>Anguilla</taxon>
    </lineage>
</organism>
<reference evidence="1" key="1">
    <citation type="submission" date="2014-11" db="EMBL/GenBank/DDBJ databases">
        <authorList>
            <person name="Amaro Gonzalez C."/>
        </authorList>
    </citation>
    <scope>NUCLEOTIDE SEQUENCE</scope>
</reference>
<proteinExistence type="predicted"/>
<accession>A0A0E9W5U8</accession>
<dbReference type="EMBL" id="GBXM01022855">
    <property type="protein sequence ID" value="JAH85722.1"/>
    <property type="molecule type" value="Transcribed_RNA"/>
</dbReference>
<evidence type="ECO:0000313" key="1">
    <source>
        <dbReference type="EMBL" id="JAH85722.1"/>
    </source>
</evidence>
<name>A0A0E9W5U8_ANGAN</name>
<sequence length="16" mass="1849">MIILTLLISLLHDILK</sequence>
<reference evidence="1" key="2">
    <citation type="journal article" date="2015" name="Fish Shellfish Immunol.">
        <title>Early steps in the European eel (Anguilla anguilla)-Vibrio vulnificus interaction in the gills: Role of the RtxA13 toxin.</title>
        <authorList>
            <person name="Callol A."/>
            <person name="Pajuelo D."/>
            <person name="Ebbesson L."/>
            <person name="Teles M."/>
            <person name="MacKenzie S."/>
            <person name="Amaro C."/>
        </authorList>
    </citation>
    <scope>NUCLEOTIDE SEQUENCE</scope>
</reference>
<protein>
    <submittedName>
        <fullName evidence="1">Uncharacterized protein</fullName>
    </submittedName>
</protein>